<dbReference type="GO" id="GO:0005524">
    <property type="term" value="F:ATP binding"/>
    <property type="evidence" value="ECO:0007669"/>
    <property type="project" value="UniProtKB-UniRule"/>
</dbReference>
<dbReference type="HAMAP" id="MF_00176">
    <property type="entry name" value="Ser_tRNA_synth_type1"/>
    <property type="match status" value="1"/>
</dbReference>
<dbReference type="EMBL" id="CP033004">
    <property type="protein sequence ID" value="QCI23315.1"/>
    <property type="molecule type" value="Genomic_DNA"/>
</dbReference>
<comment type="domain">
    <text evidence="12">Consists of two distinct domains, a catalytic core and a N-terminal extension that is involved in tRNA binding.</text>
</comment>
<dbReference type="Pfam" id="PF02403">
    <property type="entry name" value="Seryl_tRNA_N"/>
    <property type="match status" value="1"/>
</dbReference>
<evidence type="ECO:0000313" key="17">
    <source>
        <dbReference type="EMBL" id="QCI23315.1"/>
    </source>
</evidence>
<keyword evidence="9 12" id="KW-0030">Aminoacyl-tRNA synthetase</keyword>
<feature type="binding site" evidence="12 13">
    <location>
        <position position="291"/>
    </location>
    <ligand>
        <name>L-serine</name>
        <dbReference type="ChEBI" id="CHEBI:33384"/>
    </ligand>
</feature>
<dbReference type="Proteomes" id="UP000298566">
    <property type="component" value="Chromosome"/>
</dbReference>
<dbReference type="EC" id="6.1.1.11" evidence="12"/>
<evidence type="ECO:0000256" key="10">
    <source>
        <dbReference type="ARBA" id="ARBA00047929"/>
    </source>
</evidence>
<organism evidence="17 18">
    <name type="scientific">Buchnera aphidicola subsp. Melaphis rhois</name>
    <dbReference type="NCBI Taxonomy" id="118103"/>
    <lineage>
        <taxon>Bacteria</taxon>
        <taxon>Pseudomonadati</taxon>
        <taxon>Pseudomonadota</taxon>
        <taxon>Gammaproteobacteria</taxon>
        <taxon>Enterobacterales</taxon>
        <taxon>Erwiniaceae</taxon>
        <taxon>Buchnera</taxon>
    </lineage>
</organism>
<feature type="domain" description="Aminoacyl-transfer RNA synthetases class-II family profile" evidence="16">
    <location>
        <begin position="138"/>
        <end position="416"/>
    </location>
</feature>
<feature type="coiled-coil region" evidence="15">
    <location>
        <begin position="30"/>
        <end position="64"/>
    </location>
</feature>
<evidence type="ECO:0000256" key="4">
    <source>
        <dbReference type="ARBA" id="ARBA00022490"/>
    </source>
</evidence>
<comment type="subcellular location">
    <subcellularLocation>
        <location evidence="1 12">Cytoplasm</location>
    </subcellularLocation>
</comment>
<comment type="catalytic activity">
    <reaction evidence="10 12">
        <text>tRNA(Sec) + L-serine + ATP = L-seryl-tRNA(Sec) + AMP + diphosphate + H(+)</text>
        <dbReference type="Rhea" id="RHEA:42580"/>
        <dbReference type="Rhea" id="RHEA-COMP:9742"/>
        <dbReference type="Rhea" id="RHEA-COMP:10128"/>
        <dbReference type="ChEBI" id="CHEBI:15378"/>
        <dbReference type="ChEBI" id="CHEBI:30616"/>
        <dbReference type="ChEBI" id="CHEBI:33019"/>
        <dbReference type="ChEBI" id="CHEBI:33384"/>
        <dbReference type="ChEBI" id="CHEBI:78442"/>
        <dbReference type="ChEBI" id="CHEBI:78533"/>
        <dbReference type="ChEBI" id="CHEBI:456215"/>
        <dbReference type="EC" id="6.1.1.11"/>
    </reaction>
</comment>
<proteinExistence type="inferred from homology"/>
<dbReference type="AlphaFoldDB" id="A0A4D6YG55"/>
<comment type="similarity">
    <text evidence="3 12">Belongs to the class-II aminoacyl-tRNA synthetase family. Type-1 seryl-tRNA synthetase subfamily.</text>
</comment>
<evidence type="ECO:0000256" key="14">
    <source>
        <dbReference type="PIRSR" id="PIRSR001529-2"/>
    </source>
</evidence>
<dbReference type="InterPro" id="IPR002317">
    <property type="entry name" value="Ser-tRNA-ligase_type_1"/>
</dbReference>
<dbReference type="GO" id="GO:0005737">
    <property type="term" value="C:cytoplasm"/>
    <property type="evidence" value="ECO:0007669"/>
    <property type="project" value="UniProtKB-SubCell"/>
</dbReference>
<dbReference type="UniPathway" id="UPA00906">
    <property type="reaction ID" value="UER00895"/>
</dbReference>
<evidence type="ECO:0000256" key="15">
    <source>
        <dbReference type="SAM" id="Coils"/>
    </source>
</evidence>
<dbReference type="InterPro" id="IPR015866">
    <property type="entry name" value="Ser-tRNA-synth_1_N"/>
</dbReference>
<dbReference type="SUPFAM" id="SSF46589">
    <property type="entry name" value="tRNA-binding arm"/>
    <property type="match status" value="1"/>
</dbReference>
<dbReference type="SUPFAM" id="SSF55681">
    <property type="entry name" value="Class II aaRS and biotin synthetases"/>
    <property type="match status" value="1"/>
</dbReference>
<comment type="pathway">
    <text evidence="2 12">Aminoacyl-tRNA biosynthesis; selenocysteinyl-tRNA(Sec) biosynthesis; L-seryl-tRNA(Sec) from L-serine and tRNA(Sec): step 1/1.</text>
</comment>
<evidence type="ECO:0000256" key="7">
    <source>
        <dbReference type="ARBA" id="ARBA00022840"/>
    </source>
</evidence>
<evidence type="ECO:0000256" key="9">
    <source>
        <dbReference type="ARBA" id="ARBA00023146"/>
    </source>
</evidence>
<dbReference type="PANTHER" id="PTHR43697">
    <property type="entry name" value="SERYL-TRNA SYNTHETASE"/>
    <property type="match status" value="1"/>
</dbReference>
<accession>A0A4D6YG55</accession>
<dbReference type="Gene3D" id="3.30.930.10">
    <property type="entry name" value="Bira Bifunctional Protein, Domain 2"/>
    <property type="match status" value="1"/>
</dbReference>
<evidence type="ECO:0000256" key="6">
    <source>
        <dbReference type="ARBA" id="ARBA00022741"/>
    </source>
</evidence>
<keyword evidence="8 12" id="KW-0648">Protein biosynthesis</keyword>
<dbReference type="NCBIfam" id="TIGR00414">
    <property type="entry name" value="serS"/>
    <property type="match status" value="1"/>
</dbReference>
<dbReference type="GO" id="GO:0006434">
    <property type="term" value="P:seryl-tRNA aminoacylation"/>
    <property type="evidence" value="ECO:0007669"/>
    <property type="project" value="UniProtKB-UniRule"/>
</dbReference>
<keyword evidence="6 12" id="KW-0547">Nucleotide-binding</keyword>
<evidence type="ECO:0000256" key="5">
    <source>
        <dbReference type="ARBA" id="ARBA00022598"/>
    </source>
</evidence>
<dbReference type="InterPro" id="IPR006195">
    <property type="entry name" value="aa-tRNA-synth_II"/>
</dbReference>
<dbReference type="CDD" id="cd00770">
    <property type="entry name" value="SerRS_core"/>
    <property type="match status" value="1"/>
</dbReference>
<protein>
    <recommendedName>
        <fullName evidence="12">Serine--tRNA ligase</fullName>
        <ecNumber evidence="12">6.1.1.11</ecNumber>
    </recommendedName>
    <alternativeName>
        <fullName evidence="12">Seryl-tRNA synthetase</fullName>
        <shortName evidence="12">SerRS</shortName>
    </alternativeName>
    <alternativeName>
        <fullName evidence="12">Seryl-tRNA(Ser/Sec) synthetase</fullName>
    </alternativeName>
</protein>
<feature type="binding site" evidence="13">
    <location>
        <position position="389"/>
    </location>
    <ligand>
        <name>L-serine</name>
        <dbReference type="ChEBI" id="CHEBI:33384"/>
    </ligand>
</feature>
<dbReference type="InterPro" id="IPR033729">
    <property type="entry name" value="SerRS_core"/>
</dbReference>
<name>A0A4D6YG55_BUCMH</name>
<dbReference type="RefSeq" id="WP_158336515.1">
    <property type="nucleotide sequence ID" value="NZ_CP033004.1"/>
</dbReference>
<evidence type="ECO:0000256" key="1">
    <source>
        <dbReference type="ARBA" id="ARBA00004496"/>
    </source>
</evidence>
<dbReference type="OrthoDB" id="9804647at2"/>
<keyword evidence="4 12" id="KW-0963">Cytoplasm</keyword>
<dbReference type="Pfam" id="PF00587">
    <property type="entry name" value="tRNA-synt_2b"/>
    <property type="match status" value="1"/>
</dbReference>
<keyword evidence="7 12" id="KW-0067">ATP-binding</keyword>
<feature type="binding site" evidence="12 14">
    <location>
        <begin position="268"/>
        <end position="270"/>
    </location>
    <ligand>
        <name>ATP</name>
        <dbReference type="ChEBI" id="CHEBI:30616"/>
    </ligand>
</feature>
<feature type="binding site" evidence="12">
    <location>
        <begin position="237"/>
        <end position="239"/>
    </location>
    <ligand>
        <name>L-serine</name>
        <dbReference type="ChEBI" id="CHEBI:33384"/>
    </ligand>
</feature>
<dbReference type="GO" id="GO:0016260">
    <property type="term" value="P:selenocysteine biosynthetic process"/>
    <property type="evidence" value="ECO:0007669"/>
    <property type="project" value="UniProtKB-UniRule"/>
</dbReference>
<comment type="caution">
    <text evidence="12">Lacks conserved residue(s) required for the propagation of feature annotation.</text>
</comment>
<dbReference type="PANTHER" id="PTHR43697:SF1">
    <property type="entry name" value="SERINE--TRNA LIGASE"/>
    <property type="match status" value="1"/>
</dbReference>
<evidence type="ECO:0000256" key="3">
    <source>
        <dbReference type="ARBA" id="ARBA00010728"/>
    </source>
</evidence>
<evidence type="ECO:0000256" key="8">
    <source>
        <dbReference type="ARBA" id="ARBA00022917"/>
    </source>
</evidence>
<dbReference type="GO" id="GO:0004828">
    <property type="term" value="F:serine-tRNA ligase activity"/>
    <property type="evidence" value="ECO:0007669"/>
    <property type="project" value="UniProtKB-UniRule"/>
</dbReference>
<dbReference type="InterPro" id="IPR045864">
    <property type="entry name" value="aa-tRNA-synth_II/BPL/LPL"/>
</dbReference>
<dbReference type="InterPro" id="IPR010978">
    <property type="entry name" value="tRNA-bd_arm"/>
</dbReference>
<dbReference type="Gene3D" id="1.10.287.40">
    <property type="entry name" value="Serine-tRNA synthetase, tRNA binding domain"/>
    <property type="match status" value="1"/>
</dbReference>
<gene>
    <name evidence="12" type="primary">serS</name>
    <name evidence="17" type="ORF">D9V73_01485</name>
</gene>
<dbReference type="InterPro" id="IPR002314">
    <property type="entry name" value="aa-tRNA-synt_IIb"/>
</dbReference>
<sequence length="430" mass="49635">MLNIKLLRNDINNIAQKLEKRGFFLDTKQFIALEKKRKALQIKSENLQSQRNKLSNLIRDKKNNSQDFSNLKRKVDIVINELIHSKKQLKNLLEQINIFLTYIPNIPDDSVPNGLESKNNQVMNHWGSIRNFSFQIKDHVELGHKLGGFDWISSAKISGSRFVVMKGNIALLHRALGQFMIDIHTTQHGYLETYVPYLVSESSMYGTGQLPKFSTDLFYVQSRSNHTKNNNYILIPTAEVPLTNLFRDCILKENQLPVMLVANTPCFRSESSSYGRDMKGLIRMHQFEKVEIVQIVHPDNSMERLEKLTTHAENILTLLELPYRKVLLCSGDTSFSSSKTYDLEVWFPSQNSYREISSCSNMLDFQTRRINARFRSKINNKNHFLHTINGSGLAISRTLAAILENYQQSDGRIEVPKVLQNDYMKGLKFL</sequence>
<feature type="binding site" evidence="13">
    <location>
        <position position="268"/>
    </location>
    <ligand>
        <name>L-serine</name>
        <dbReference type="ChEBI" id="CHEBI:33384"/>
    </ligand>
</feature>
<keyword evidence="5 12" id="KW-0436">Ligase</keyword>
<evidence type="ECO:0000256" key="12">
    <source>
        <dbReference type="HAMAP-Rule" id="MF_00176"/>
    </source>
</evidence>
<reference evidence="17 18" key="1">
    <citation type="submission" date="2018-10" db="EMBL/GenBank/DDBJ databases">
        <title>Comparative functional genomics of the obligate endosymbiont Buchnera aphidicola.</title>
        <authorList>
            <person name="Chong R.A."/>
        </authorList>
    </citation>
    <scope>NUCLEOTIDE SEQUENCE [LARGE SCALE GENOMIC DNA]</scope>
    <source>
        <strain evidence="17 18">Mrh</strain>
    </source>
</reference>
<evidence type="ECO:0000256" key="11">
    <source>
        <dbReference type="ARBA" id="ARBA00048823"/>
    </source>
</evidence>
<dbReference type="PROSITE" id="PS50862">
    <property type="entry name" value="AA_TRNA_LIGASE_II"/>
    <property type="match status" value="1"/>
</dbReference>
<dbReference type="PRINTS" id="PR00981">
    <property type="entry name" value="TRNASYNTHSER"/>
</dbReference>
<evidence type="ECO:0000259" key="16">
    <source>
        <dbReference type="PROSITE" id="PS50862"/>
    </source>
</evidence>
<evidence type="ECO:0000256" key="13">
    <source>
        <dbReference type="PIRSR" id="PIRSR001529-1"/>
    </source>
</evidence>
<keyword evidence="15" id="KW-0175">Coiled coil</keyword>
<evidence type="ECO:0000256" key="2">
    <source>
        <dbReference type="ARBA" id="ARBA00005045"/>
    </source>
</evidence>
<evidence type="ECO:0000313" key="18">
    <source>
        <dbReference type="Proteomes" id="UP000298566"/>
    </source>
</evidence>
<feature type="binding site" evidence="13">
    <location>
        <position position="237"/>
    </location>
    <ligand>
        <name>L-serine</name>
        <dbReference type="ChEBI" id="CHEBI:33384"/>
    </ligand>
</feature>
<feature type="binding site" evidence="12 14">
    <location>
        <begin position="355"/>
        <end position="358"/>
    </location>
    <ligand>
        <name>ATP</name>
        <dbReference type="ChEBI" id="CHEBI:30616"/>
    </ligand>
</feature>
<dbReference type="InterPro" id="IPR042103">
    <property type="entry name" value="SerRS_1_N_sf"/>
</dbReference>
<comment type="catalytic activity">
    <reaction evidence="11 12">
        <text>tRNA(Ser) + L-serine + ATP = L-seryl-tRNA(Ser) + AMP + diphosphate + H(+)</text>
        <dbReference type="Rhea" id="RHEA:12292"/>
        <dbReference type="Rhea" id="RHEA-COMP:9669"/>
        <dbReference type="Rhea" id="RHEA-COMP:9703"/>
        <dbReference type="ChEBI" id="CHEBI:15378"/>
        <dbReference type="ChEBI" id="CHEBI:30616"/>
        <dbReference type="ChEBI" id="CHEBI:33019"/>
        <dbReference type="ChEBI" id="CHEBI:33384"/>
        <dbReference type="ChEBI" id="CHEBI:78442"/>
        <dbReference type="ChEBI" id="CHEBI:78533"/>
        <dbReference type="ChEBI" id="CHEBI:456215"/>
        <dbReference type="EC" id="6.1.1.11"/>
    </reaction>
</comment>
<feature type="binding site" evidence="12">
    <location>
        <position position="391"/>
    </location>
    <ligand>
        <name>L-serine</name>
        <dbReference type="ChEBI" id="CHEBI:33384"/>
    </ligand>
</feature>
<comment type="function">
    <text evidence="12">Catalyzes the attachment of serine to tRNA(Ser). Is also able to aminoacylate tRNA(Sec) with serine, to form the misacylated tRNA L-seryl-tRNA(Sec), which will be further converted into selenocysteinyl-tRNA(Sec).</text>
</comment>
<dbReference type="PIRSF" id="PIRSF001529">
    <property type="entry name" value="Ser-tRNA-synth_IIa"/>
    <property type="match status" value="1"/>
</dbReference>
<comment type="subunit">
    <text evidence="12">Homodimer. The tRNA molecule binds across the dimer.</text>
</comment>